<dbReference type="CDD" id="cd02440">
    <property type="entry name" value="AdoMet_MTases"/>
    <property type="match status" value="1"/>
</dbReference>
<organism evidence="2">
    <name type="scientific">Bradyrhizobium barranii subsp. barranii</name>
    <dbReference type="NCBI Taxonomy" id="2823807"/>
    <lineage>
        <taxon>Bacteria</taxon>
        <taxon>Pseudomonadati</taxon>
        <taxon>Pseudomonadota</taxon>
        <taxon>Alphaproteobacteria</taxon>
        <taxon>Hyphomicrobiales</taxon>
        <taxon>Nitrobacteraceae</taxon>
        <taxon>Bradyrhizobium</taxon>
        <taxon>Bradyrhizobium barranii</taxon>
    </lineage>
</organism>
<evidence type="ECO:0000313" key="4">
    <source>
        <dbReference type="Proteomes" id="UP000664702"/>
    </source>
</evidence>
<dbReference type="RefSeq" id="WP_208088279.1">
    <property type="nucleotide sequence ID" value="NZ_CP086136.1"/>
</dbReference>
<dbReference type="InterPro" id="IPR013216">
    <property type="entry name" value="Methyltransf_11"/>
</dbReference>
<sequence>MQSFLANDGDAHELQMGRWSRRLAPLLIDFAGIDRGARVLDVGCGTGNLAACLAGNSAIGSVIGLDLALTYIEHARRRNSNPRLTFEVGDACALPFANARFDHSLSMLALQFAPDTDLAIREMKRVTRPGGTVAAATWDTRGGFVAFRMIFDTAAMLDPRGHEARARAYTRPLSRPGNLAQAWRAADLNDVVQDTRTIRMDYASFVDFWAPAEGSEGPIAAFVGSLDSAAKAKLHDAVQLAYLDGEPDGPRSYAATAWVVRGTVP</sequence>
<keyword evidence="2" id="KW-0489">Methyltransferase</keyword>
<keyword evidence="2" id="KW-0808">Transferase</keyword>
<reference evidence="3 4" key="2">
    <citation type="journal article" date="2022" name="Int. J. Syst. Evol. Microbiol.">
        <title>Strains of Bradyrhizobium barranii sp. nov. associated with legumes native to Canada are symbionts of soybeans and belong to different subspecies (subsp. barranii subsp. nov. and subsp. apii subsp. nov.) and symbiovars (sv. glycinearum and sv. septentrionale).</title>
        <authorList>
            <person name="Bromfield E.S.P."/>
            <person name="Cloutier S."/>
            <person name="Wasai-Hara S."/>
            <person name="Minamisawa K."/>
        </authorList>
    </citation>
    <scope>NUCLEOTIDE SEQUENCE [LARGE SCALE GENOMIC DNA]</scope>
    <source>
        <strain evidence="3 4">144S4</strain>
    </source>
</reference>
<dbReference type="Proteomes" id="UP000664702">
    <property type="component" value="Chromosome"/>
</dbReference>
<dbReference type="InterPro" id="IPR029063">
    <property type="entry name" value="SAM-dependent_MTases_sf"/>
</dbReference>
<accession>A0A939MCV6</accession>
<dbReference type="GO" id="GO:0008757">
    <property type="term" value="F:S-adenosylmethionine-dependent methyltransferase activity"/>
    <property type="evidence" value="ECO:0007669"/>
    <property type="project" value="InterPro"/>
</dbReference>
<dbReference type="AlphaFoldDB" id="A0A939MCV6"/>
<reference evidence="2" key="1">
    <citation type="submission" date="2021-03" db="EMBL/GenBank/DDBJ databases">
        <title>Whole Genome Sequence of Bradyrhizobium sp. Strain 144S4.</title>
        <authorList>
            <person name="Bromfield E.S.P."/>
            <person name="Cloutier S."/>
        </authorList>
    </citation>
    <scope>NUCLEOTIDE SEQUENCE [LARGE SCALE GENOMIC DNA]</scope>
    <source>
        <strain evidence="2">144S4</strain>
    </source>
</reference>
<dbReference type="KEGG" id="bban:J4G43_040425"/>
<dbReference type="SUPFAM" id="SSF53335">
    <property type="entry name" value="S-adenosyl-L-methionine-dependent methyltransferases"/>
    <property type="match status" value="1"/>
</dbReference>
<dbReference type="Gene3D" id="3.40.50.150">
    <property type="entry name" value="Vaccinia Virus protein VP39"/>
    <property type="match status" value="1"/>
</dbReference>
<dbReference type="EMBL" id="CP086136">
    <property type="protein sequence ID" value="UEM10833.1"/>
    <property type="molecule type" value="Genomic_DNA"/>
</dbReference>
<proteinExistence type="predicted"/>
<evidence type="ECO:0000259" key="1">
    <source>
        <dbReference type="Pfam" id="PF08241"/>
    </source>
</evidence>
<name>A0A939MCV6_9BRAD</name>
<dbReference type="GO" id="GO:0032259">
    <property type="term" value="P:methylation"/>
    <property type="evidence" value="ECO:0007669"/>
    <property type="project" value="UniProtKB-KW"/>
</dbReference>
<protein>
    <submittedName>
        <fullName evidence="2">Class I SAM-dependent methyltransferase</fullName>
    </submittedName>
</protein>
<evidence type="ECO:0000313" key="2">
    <source>
        <dbReference type="EMBL" id="MBO1867284.1"/>
    </source>
</evidence>
<gene>
    <name evidence="3" type="ORF">J4G43_040425</name>
    <name evidence="2" type="ORF">J4G43_42290</name>
</gene>
<feature type="domain" description="Methyltransferase type 11" evidence="1">
    <location>
        <begin position="40"/>
        <end position="134"/>
    </location>
</feature>
<evidence type="ECO:0000313" key="3">
    <source>
        <dbReference type="EMBL" id="UEM10833.1"/>
    </source>
</evidence>
<dbReference type="EMBL" id="JAGEMI010000001">
    <property type="protein sequence ID" value="MBO1867284.1"/>
    <property type="molecule type" value="Genomic_DNA"/>
</dbReference>
<dbReference type="Pfam" id="PF08241">
    <property type="entry name" value="Methyltransf_11"/>
    <property type="match status" value="1"/>
</dbReference>
<dbReference type="PANTHER" id="PTHR43591">
    <property type="entry name" value="METHYLTRANSFERASE"/>
    <property type="match status" value="1"/>
</dbReference>